<dbReference type="InterPro" id="IPR049404">
    <property type="entry name" value="EDC4_C"/>
</dbReference>
<feature type="compositionally biased region" description="Polar residues" evidence="8">
    <location>
        <begin position="777"/>
        <end position="795"/>
    </location>
</feature>
<dbReference type="SUPFAM" id="SSF50978">
    <property type="entry name" value="WD40 repeat-like"/>
    <property type="match status" value="1"/>
</dbReference>
<evidence type="ECO:0000259" key="10">
    <source>
        <dbReference type="Pfam" id="PF21289"/>
    </source>
</evidence>
<feature type="domain" description="Enhancer of mRNA-decapping protein 4 WD40 repeat region" evidence="9">
    <location>
        <begin position="105"/>
        <end position="429"/>
    </location>
</feature>
<keyword evidence="6 7" id="KW-0175">Coiled coil</keyword>
<dbReference type="Gene3D" id="2.130.10.10">
    <property type="entry name" value="YVTN repeat-like/Quinoprotein amine dehydrogenase"/>
    <property type="match status" value="1"/>
</dbReference>
<feature type="coiled-coil region" evidence="7">
    <location>
        <begin position="916"/>
        <end position="943"/>
    </location>
</feature>
<organism evidence="11 12">
    <name type="scientific">Ceratitis capitata</name>
    <name type="common">Mediterranean fruit fly</name>
    <name type="synonym">Tephritis capitata</name>
    <dbReference type="NCBI Taxonomy" id="7213"/>
    <lineage>
        <taxon>Eukaryota</taxon>
        <taxon>Metazoa</taxon>
        <taxon>Ecdysozoa</taxon>
        <taxon>Arthropoda</taxon>
        <taxon>Hexapoda</taxon>
        <taxon>Insecta</taxon>
        <taxon>Pterygota</taxon>
        <taxon>Neoptera</taxon>
        <taxon>Endopterygota</taxon>
        <taxon>Diptera</taxon>
        <taxon>Brachycera</taxon>
        <taxon>Muscomorpha</taxon>
        <taxon>Tephritoidea</taxon>
        <taxon>Tephritidae</taxon>
        <taxon>Ceratitis</taxon>
        <taxon>Ceratitis</taxon>
    </lineage>
</organism>
<proteinExistence type="inferred from homology"/>
<dbReference type="GO" id="GO:0031087">
    <property type="term" value="P:deadenylation-independent decapping of nuclear-transcribed mRNA"/>
    <property type="evidence" value="ECO:0007669"/>
    <property type="project" value="InterPro"/>
</dbReference>
<protein>
    <submittedName>
        <fullName evidence="11">(Mediterranean fruit fly) hypothetical protein</fullName>
    </submittedName>
</protein>
<dbReference type="Gene3D" id="1.10.220.100">
    <property type="entry name" value="conserved c-terminal region of ge- 1"/>
    <property type="match status" value="1"/>
</dbReference>
<dbReference type="PANTHER" id="PTHR15598:SF5">
    <property type="entry name" value="ENHANCER OF MRNA-DECAPPING PROTEIN 4"/>
    <property type="match status" value="1"/>
</dbReference>
<feature type="region of interest" description="Disordered" evidence="8">
    <location>
        <begin position="755"/>
        <end position="824"/>
    </location>
</feature>
<dbReference type="InterPro" id="IPR036322">
    <property type="entry name" value="WD40_repeat_dom_sf"/>
</dbReference>
<feature type="region of interest" description="Disordered" evidence="8">
    <location>
        <begin position="666"/>
        <end position="692"/>
    </location>
</feature>
<keyword evidence="5" id="KW-0677">Repeat</keyword>
<keyword evidence="12" id="KW-1185">Reference proteome</keyword>
<dbReference type="Gene3D" id="6.10.140.270">
    <property type="match status" value="1"/>
</dbReference>
<dbReference type="InterPro" id="IPR044938">
    <property type="entry name" value="EDC4_C_sf"/>
</dbReference>
<name>A0A811UL75_CERCA</name>
<evidence type="ECO:0000256" key="1">
    <source>
        <dbReference type="ARBA" id="ARBA00004201"/>
    </source>
</evidence>
<keyword evidence="3" id="KW-0963">Cytoplasm</keyword>
<evidence type="ECO:0000256" key="3">
    <source>
        <dbReference type="ARBA" id="ARBA00022490"/>
    </source>
</evidence>
<dbReference type="InterPro" id="IPR015943">
    <property type="entry name" value="WD40/YVTN_repeat-like_dom_sf"/>
</dbReference>
<feature type="domain" description="Enhancer of mRNA-decapping protein 4 C-terminal" evidence="10">
    <location>
        <begin position="1226"/>
        <end position="1343"/>
    </location>
</feature>
<evidence type="ECO:0000256" key="7">
    <source>
        <dbReference type="SAM" id="Coils"/>
    </source>
</evidence>
<dbReference type="Proteomes" id="UP000606786">
    <property type="component" value="Unassembled WGS sequence"/>
</dbReference>
<evidence type="ECO:0000256" key="6">
    <source>
        <dbReference type="ARBA" id="ARBA00023054"/>
    </source>
</evidence>
<evidence type="ECO:0000256" key="8">
    <source>
        <dbReference type="SAM" id="MobiDB-lite"/>
    </source>
</evidence>
<dbReference type="FunFam" id="2.130.10.10:FF:001414">
    <property type="entry name" value="Enhancer of mRNA-decapping protein 4 homolog"/>
    <property type="match status" value="1"/>
</dbReference>
<dbReference type="InterPro" id="IPR032401">
    <property type="entry name" value="EDC4_WD40"/>
</dbReference>
<evidence type="ECO:0000256" key="5">
    <source>
        <dbReference type="ARBA" id="ARBA00022737"/>
    </source>
</evidence>
<evidence type="ECO:0000313" key="11">
    <source>
        <dbReference type="EMBL" id="CAD6998485.1"/>
    </source>
</evidence>
<dbReference type="OrthoDB" id="21128at2759"/>
<comment type="similarity">
    <text evidence="2">Belongs to the WD repeat EDC4 family.</text>
</comment>
<dbReference type="EMBL" id="CAJHJT010000012">
    <property type="protein sequence ID" value="CAD6998485.1"/>
    <property type="molecule type" value="Genomic_DNA"/>
</dbReference>
<keyword evidence="4" id="KW-0853">WD repeat</keyword>
<evidence type="ECO:0000256" key="2">
    <source>
        <dbReference type="ARBA" id="ARBA00009639"/>
    </source>
</evidence>
<reference evidence="11" key="1">
    <citation type="submission" date="2020-11" db="EMBL/GenBank/DDBJ databases">
        <authorList>
            <person name="Whitehead M."/>
        </authorList>
    </citation>
    <scope>NUCLEOTIDE SEQUENCE</scope>
    <source>
        <strain evidence="11">EGII</strain>
    </source>
</reference>
<accession>A0A811UL75</accession>
<feature type="compositionally biased region" description="Basic residues" evidence="8">
    <location>
        <begin position="759"/>
        <end position="771"/>
    </location>
</feature>
<comment type="caution">
    <text evidence="11">The sequence shown here is derived from an EMBL/GenBank/DDBJ whole genome shotgun (WGS) entry which is preliminary data.</text>
</comment>
<feature type="compositionally biased region" description="Polar residues" evidence="8">
    <location>
        <begin position="671"/>
        <end position="692"/>
    </location>
</feature>
<evidence type="ECO:0000313" key="12">
    <source>
        <dbReference type="Proteomes" id="UP000606786"/>
    </source>
</evidence>
<sequence length="1360" mass="151625">MLISVLTITAIVKSCIHRFRGRGNPSSHIFSRSQARSNTMSVKYIEQNAGSDNLHSEDIIEDVINGTAINSSNVIDFTADNEQCCFEITTKNVNVIGSAGTHDHGSSKVKLKNIVDYKWEVKNYPGHLIAVHMDGKHIAYVINVNNKVSRVEGMVRVVKAQSGLRALIKGMSGEVLDLQFAHIETEHILASIDMNALYIHKIQLVDGNLLCNLVVKIEDPLLNYSPKYDKITWCPFIDAPGEDDEECQLIVWARGSMLQCFNINAIVAEYGVGVIHPNVISAGYIKVFDELCTVSWVALSPDGSTLGVGSIDGIIRFYQVYMHDKEPRCLHQWIPHNGKSISSFFFLDNLTKNVSETYWKYAITGAENNTEFKVWDCSTWECLQSISITTASEEKKVPRFIAEIDRTSSYLVISSLDTRICYIMQIVNNSNVVSLTKCSDNESNNNFANNSTSSNSSIGSTKCFSKSLRPLVYIKSISEFPLSSGILSFSIVDAAVRRYKCGNDNYLCEEFDDYDEETNSTYCVVVRMFIVQSKSMQECRILYQPSVSENAEVRSTLSEESEVVRVSPNLSLLDNVASCINNRGIKAGATEITNNLNSNKLIHTHVKSEIVDEKGGEEESSKEASALESILGFSSVSPVSLTNQISVHNTATSSIVAVAAAASALPTPSTNELNDVRSCTPSPQTSNKNFSQVNLMTPDAFNSTSGDKNAPDCVSSEVLNTILMLASVAGQPPAPRTESINILNLVNNKMIEDQEHQKLQHKHSLTSKKKLKDNVASGGSSPSREVQEIMSLQDNESGDDDLLDDTSSTTKAKPDNQGITAQTEEIETEIPKCHSTTSISNWSKMTDMQKCSSKHSAELKNAAHLMSQVINVTSANNLNNSLVAPTIISTNSNSNGNLESTGIESSTDLTELNGKMDQLIELVKMQSIQINNLQEEVASMKKTNPLASTKSMSEFSFKLEMQLSKLMEQYLKRYENEHKKKLAAFMAGRDQQNRELRDSFIQIMNQYVLTQLGEVVSKVINIEIQRQLAPMLSAKLDHLQQQIQIDIGQKLSAFDLMINENISKVCKSKTIIDTFGKSVLVGVQGSLQAVFIESMSNTLIPAYEKSSQCMFQQLHEAFSVGIKEFIEQFDNYVQHLQPMQDSTEEVLSKLSGFRQHIESILLKHRSSVIETMLETRKDVKSLEIVLSRQMQETVRSEIKRGLENQTSVLRSQTNTPAPMYDTKDTIKILLQQGQFNKAFHQALLANDLNLVEFTLKNADHTSIFTPDCCLEQKVLLSLIQQISADMSNHNELKQNYLADALLAINPMDSITREHAPKVLQELFRNCQIFLVNHSKNPQCTNVHCPLQVLNWRQQLKDWYN</sequence>
<evidence type="ECO:0000259" key="9">
    <source>
        <dbReference type="Pfam" id="PF16529"/>
    </source>
</evidence>
<dbReference type="PANTHER" id="PTHR15598">
    <property type="entry name" value="ENHANCER OF MRNA-DECAPPING PROTEIN 4"/>
    <property type="match status" value="1"/>
</dbReference>
<dbReference type="Pfam" id="PF21289">
    <property type="entry name" value="EDC4_C"/>
    <property type="match status" value="1"/>
</dbReference>
<dbReference type="InterPro" id="IPR045152">
    <property type="entry name" value="EDC4-like"/>
</dbReference>
<dbReference type="FunFam" id="1.10.220.100:FF:000001">
    <property type="entry name" value="Enhancer of mRNA-decapping protein 4"/>
    <property type="match status" value="1"/>
</dbReference>
<comment type="subcellular location">
    <subcellularLocation>
        <location evidence="1">Cytoplasm</location>
        <location evidence="1">P-body</location>
    </subcellularLocation>
</comment>
<gene>
    <name evidence="11" type="ORF">CCAP1982_LOCUS7078</name>
</gene>
<evidence type="ECO:0000256" key="4">
    <source>
        <dbReference type="ARBA" id="ARBA00022574"/>
    </source>
</evidence>
<dbReference type="GO" id="GO:0000932">
    <property type="term" value="C:P-body"/>
    <property type="evidence" value="ECO:0007669"/>
    <property type="project" value="UniProtKB-SubCell"/>
</dbReference>
<dbReference type="Pfam" id="PF16529">
    <property type="entry name" value="Ge1_WD40"/>
    <property type="match status" value="1"/>
</dbReference>